<dbReference type="OMA" id="IEENACA"/>
<keyword evidence="3" id="KW-1185">Reference proteome</keyword>
<reference evidence="2 3" key="3">
    <citation type="journal article" date="2015" name="Genome Announc.">
        <title>Draft Genome Sequence of the Archiascomycetous Yeast Saitoella complicata.</title>
        <authorList>
            <person name="Yamauchi K."/>
            <person name="Kondo S."/>
            <person name="Hamamoto M."/>
            <person name="Takahashi Y."/>
            <person name="Ogura Y."/>
            <person name="Hayashi T."/>
            <person name="Nishida H."/>
        </authorList>
    </citation>
    <scope>NUCLEOTIDE SEQUENCE [LARGE SCALE GENOMIC DNA]</scope>
    <source>
        <strain evidence="2 3">NRRL Y-17804</strain>
    </source>
</reference>
<dbReference type="AlphaFoldDB" id="A0A0E9NQQ8"/>
<dbReference type="STRING" id="698492.A0A0E9NQQ8"/>
<dbReference type="EMBL" id="BACD03000062">
    <property type="protein sequence ID" value="GAO52184.1"/>
    <property type="molecule type" value="Genomic_DNA"/>
</dbReference>
<comment type="caution">
    <text evidence="2">The sequence shown here is derived from an EMBL/GenBank/DDBJ whole genome shotgun (WGS) entry which is preliminary data.</text>
</comment>
<organism evidence="2 3">
    <name type="scientific">Saitoella complicata (strain BCRC 22490 / CBS 7301 / JCM 7358 / NBRC 10748 / NRRL Y-17804)</name>
    <dbReference type="NCBI Taxonomy" id="698492"/>
    <lineage>
        <taxon>Eukaryota</taxon>
        <taxon>Fungi</taxon>
        <taxon>Dikarya</taxon>
        <taxon>Ascomycota</taxon>
        <taxon>Taphrinomycotina</taxon>
        <taxon>Taphrinomycotina incertae sedis</taxon>
        <taxon>Saitoella</taxon>
    </lineage>
</organism>
<reference evidence="2 3" key="2">
    <citation type="journal article" date="2014" name="J. Gen. Appl. Microbiol.">
        <title>The early diverging ascomycetous budding yeast Saitoella complicata has three histone deacetylases belonging to the Clr6, Hos2, and Rpd3 lineages.</title>
        <authorList>
            <person name="Nishida H."/>
            <person name="Matsumoto T."/>
            <person name="Kondo S."/>
            <person name="Hamamoto M."/>
            <person name="Yoshikawa H."/>
        </authorList>
    </citation>
    <scope>NUCLEOTIDE SEQUENCE [LARGE SCALE GENOMIC DNA]</scope>
    <source>
        <strain evidence="2 3">NRRL Y-17804</strain>
    </source>
</reference>
<dbReference type="Proteomes" id="UP000033140">
    <property type="component" value="Unassembled WGS sequence"/>
</dbReference>
<accession>A0A0E9NQQ8</accession>
<feature type="compositionally biased region" description="Polar residues" evidence="1">
    <location>
        <begin position="79"/>
        <end position="89"/>
    </location>
</feature>
<sequence length="653" mass="71036">MSIPVRIHSRSEANDDGPELCFRHDQLIRDGRRGVRARATRRCELYSTRKLAGHLLCRLMQAVTTKKKNRQQRRIEGLDQSTTMSQKQPKTAGAGSKGASTNTLSISRNKHWKYISSYHGPWLQLPTELLQSLYTINVTTLPPAVLDPAIFADLVLVRQLVDEATSLAVRAASATATGHVGRLSKERQHRMRELACQKLARAYAADEVAASVATMQASSALDDVAEKVLKRDPNHVDARYVHFFHEKIPSRKLAETTSLDVIEALAASSPMDLWYVRTRAIVRAFKDDYLGAIKDITSALATLKYLGGAGKDFAPVVPGGVSSLESQFVFQRASNYLSLAVRAIDAVPAGTPIDAEAQKAIRQYARRAIRDFTRYVGAFKFSPSVSIPIAPGDGPEPSSPPEEKPNVTYSLSELFAQDAKEPHEIIDLSSLTLYSKAPPSTRTESGEAKRTPAVSYHPLLPDALFSLLLAHVLCGTQKKILYRHASWVARITSVCEGYPVFLPGRSTARADWIEVIKRVGVDLVEVKSWDEEVQRVQLPIPKVRAREPRAPAPAPSSRGPGFGGEDTQQFPMVTERAGIVVRWVKEVGNTGIGPPTPKRRTGAKSVKGKALGLGDGSSAVGVAGAAPDSLSVKELLKALKEDGGDHEKAGSSA</sequence>
<evidence type="ECO:0000256" key="1">
    <source>
        <dbReference type="SAM" id="MobiDB-lite"/>
    </source>
</evidence>
<name>A0A0E9NQQ8_SAICN</name>
<feature type="region of interest" description="Disordered" evidence="1">
    <location>
        <begin position="67"/>
        <end position="102"/>
    </location>
</feature>
<protein>
    <submittedName>
        <fullName evidence="2">Uncharacterized protein</fullName>
    </submittedName>
</protein>
<proteinExistence type="predicted"/>
<reference evidence="2 3" key="1">
    <citation type="journal article" date="2011" name="J. Gen. Appl. Microbiol.">
        <title>Draft genome sequencing of the enigmatic yeast Saitoella complicata.</title>
        <authorList>
            <person name="Nishida H."/>
            <person name="Hamamoto M."/>
            <person name="Sugiyama J."/>
        </authorList>
    </citation>
    <scope>NUCLEOTIDE SEQUENCE [LARGE SCALE GENOMIC DNA]</scope>
    <source>
        <strain evidence="2 3">NRRL Y-17804</strain>
    </source>
</reference>
<evidence type="ECO:0000313" key="2">
    <source>
        <dbReference type="EMBL" id="GAO52184.1"/>
    </source>
</evidence>
<evidence type="ECO:0000313" key="3">
    <source>
        <dbReference type="Proteomes" id="UP000033140"/>
    </source>
</evidence>
<gene>
    <name evidence="2" type="ORF">G7K_6267-t1</name>
</gene>
<feature type="region of interest" description="Disordered" evidence="1">
    <location>
        <begin position="590"/>
        <end position="611"/>
    </location>
</feature>
<feature type="region of interest" description="Disordered" evidence="1">
    <location>
        <begin position="547"/>
        <end position="568"/>
    </location>
</feature>